<proteinExistence type="predicted"/>
<protein>
    <submittedName>
        <fullName evidence="1">Uncharacterized protein</fullName>
    </submittedName>
</protein>
<dbReference type="EMBL" id="KQ042474">
    <property type="protein sequence ID" value="KKF14306.1"/>
    <property type="molecule type" value="Genomic_DNA"/>
</dbReference>
<sequence length="72" mass="7953">MAAARATTLRVYIHVSNSRPVVRGGAVNSYDFLTPGAVCSLITMRDCCLTQRRKISYGAPILLKSMTKAYWT</sequence>
<accession>A0A0F8AW80</accession>
<name>A0A0F8AW80_LARCR</name>
<evidence type="ECO:0000313" key="1">
    <source>
        <dbReference type="EMBL" id="KKF14306.1"/>
    </source>
</evidence>
<gene>
    <name evidence="1" type="ORF">EH28_06633</name>
</gene>
<dbReference type="AlphaFoldDB" id="A0A0F8AW80"/>
<reference evidence="1" key="1">
    <citation type="journal article" date="2015" name="PLoS Genet.">
        <title>Genome Sequencing of the Perciform Fish Larimichthys crocea Provides Insights into Molecular and Genetic Mechanisms of Stress Adaptation.</title>
        <authorList>
            <person name="Ao J."/>
            <person name="Mu Y."/>
            <person name="Xiang L.X."/>
            <person name="Fan D."/>
            <person name="Feng M."/>
            <person name="Zhang S."/>
            <person name="Shi Q."/>
            <person name="Zhu L.Y."/>
            <person name="Li T."/>
            <person name="Ding Y."/>
            <person name="Nie L."/>
            <person name="Li Q."/>
            <person name="Dong W.R."/>
            <person name="Jiang L."/>
            <person name="Sun B."/>
            <person name="Zhang X."/>
            <person name="Li M."/>
            <person name="Zhang H.Q."/>
            <person name="Xie S."/>
            <person name="Zhu Y."/>
            <person name="Jiang X."/>
            <person name="Wang X."/>
            <person name="Mu P."/>
            <person name="Chen W."/>
            <person name="Yue Z."/>
            <person name="Wang Z."/>
            <person name="Wang J."/>
            <person name="Shao J.Z."/>
            <person name="Chen X."/>
        </authorList>
    </citation>
    <scope>NUCLEOTIDE SEQUENCE [LARGE SCALE GENOMIC DNA]</scope>
    <source>
        <strain evidence="1">SSNF</strain>
        <tissue evidence="1">Blood</tissue>
    </source>
</reference>
<organism evidence="1">
    <name type="scientific">Larimichthys crocea</name>
    <name type="common">Large yellow croaker</name>
    <name type="synonym">Pseudosciaena crocea</name>
    <dbReference type="NCBI Taxonomy" id="215358"/>
    <lineage>
        <taxon>Eukaryota</taxon>
        <taxon>Metazoa</taxon>
        <taxon>Chordata</taxon>
        <taxon>Craniata</taxon>
        <taxon>Vertebrata</taxon>
        <taxon>Euteleostomi</taxon>
        <taxon>Actinopterygii</taxon>
        <taxon>Neopterygii</taxon>
        <taxon>Teleostei</taxon>
        <taxon>Neoteleostei</taxon>
        <taxon>Acanthomorphata</taxon>
        <taxon>Eupercaria</taxon>
        <taxon>Sciaenidae</taxon>
        <taxon>Larimichthys</taxon>
    </lineage>
</organism>